<evidence type="ECO:0000313" key="4">
    <source>
        <dbReference type="Proteomes" id="UP000050501"/>
    </source>
</evidence>
<dbReference type="Pfam" id="PF03816">
    <property type="entry name" value="LytR_cpsA_psr"/>
    <property type="match status" value="1"/>
</dbReference>
<comment type="caution">
    <text evidence="3">The sequence shown here is derived from an EMBL/GenBank/DDBJ whole genome shotgun (WGS) entry which is preliminary data.</text>
</comment>
<dbReference type="Gene3D" id="3.40.630.190">
    <property type="entry name" value="LCP protein"/>
    <property type="match status" value="1"/>
</dbReference>
<evidence type="ECO:0000313" key="3">
    <source>
        <dbReference type="EMBL" id="KPL90795.1"/>
    </source>
</evidence>
<reference evidence="3 4" key="1">
    <citation type="submission" date="2015-07" db="EMBL/GenBank/DDBJ databases">
        <title>Genome sequence of Levilinea saccharolytica DSM 16555.</title>
        <authorList>
            <person name="Hemp J."/>
            <person name="Ward L.M."/>
            <person name="Pace L.A."/>
            <person name="Fischer W.W."/>
        </authorList>
    </citation>
    <scope>NUCLEOTIDE SEQUENCE [LARGE SCALE GENOMIC DNA]</scope>
    <source>
        <strain evidence="3 4">KIBI-1</strain>
    </source>
</reference>
<keyword evidence="4" id="KW-1185">Reference proteome</keyword>
<evidence type="ECO:0000256" key="1">
    <source>
        <dbReference type="ARBA" id="ARBA00006068"/>
    </source>
</evidence>
<feature type="domain" description="Cell envelope-related transcriptional attenuator" evidence="2">
    <location>
        <begin position="81"/>
        <end position="239"/>
    </location>
</feature>
<dbReference type="PANTHER" id="PTHR33392:SF6">
    <property type="entry name" value="POLYISOPRENYL-TEICHOIC ACID--PEPTIDOGLYCAN TEICHOIC ACID TRANSFERASE TAGU"/>
    <property type="match status" value="1"/>
</dbReference>
<dbReference type="InterPro" id="IPR050922">
    <property type="entry name" value="LytR/CpsA/Psr_CW_biosynth"/>
</dbReference>
<comment type="similarity">
    <text evidence="1">Belongs to the LytR/CpsA/Psr (LCP) family.</text>
</comment>
<name>A0A0P6YLE6_9CHLR</name>
<organism evidence="3 4">
    <name type="scientific">Levilinea saccharolytica</name>
    <dbReference type="NCBI Taxonomy" id="229921"/>
    <lineage>
        <taxon>Bacteria</taxon>
        <taxon>Bacillati</taxon>
        <taxon>Chloroflexota</taxon>
        <taxon>Anaerolineae</taxon>
        <taxon>Anaerolineales</taxon>
        <taxon>Anaerolineaceae</taxon>
        <taxon>Levilinea</taxon>
    </lineage>
</organism>
<protein>
    <recommendedName>
        <fullName evidence="2">Cell envelope-related transcriptional attenuator domain-containing protein</fullName>
    </recommendedName>
</protein>
<dbReference type="AlphaFoldDB" id="A0A0P6YLE6"/>
<dbReference type="EMBL" id="LGCM01000009">
    <property type="protein sequence ID" value="KPL90795.1"/>
    <property type="molecule type" value="Genomic_DNA"/>
</dbReference>
<dbReference type="STRING" id="229921.ADN01_02230"/>
<sequence>MKKIIGQIIVITLLVALLAGGALAVRAFRAPLAPAMKLDLAQAEPTAAPAANAEKVCGMSGSLTILVIGRDDYVWEVPAGADAIRVVKANFDTRSLSVLSLPRDLWLKTDALAKPYDIAEARLGPAYTAVLKQAGDTPEGNITATNAIGQVLVDNFGLTLNHYATVKEKAMSSMVDTLGGIEVDVAQTVTVSGVEIKAGKQTMDGKTAELYARYFGAGESEAARFDRQNRVMSGLLIKLADPAVFAKVPDLYTQFKDLLITDLSPEQITALACLTREVGAGKIQLGSIPADQLSTAADGAVQLKDLAATKKSVLEFLGK</sequence>
<dbReference type="OrthoDB" id="305468at2"/>
<dbReference type="Proteomes" id="UP000050501">
    <property type="component" value="Unassembled WGS sequence"/>
</dbReference>
<dbReference type="PANTHER" id="PTHR33392">
    <property type="entry name" value="POLYISOPRENYL-TEICHOIC ACID--PEPTIDOGLYCAN TEICHOIC ACID TRANSFERASE TAGU"/>
    <property type="match status" value="1"/>
</dbReference>
<dbReference type="RefSeq" id="WP_062417545.1">
    <property type="nucleotide sequence ID" value="NZ_DF967974.1"/>
</dbReference>
<dbReference type="InterPro" id="IPR004474">
    <property type="entry name" value="LytR_CpsA_psr"/>
</dbReference>
<evidence type="ECO:0000259" key="2">
    <source>
        <dbReference type="Pfam" id="PF03816"/>
    </source>
</evidence>
<proteinExistence type="inferred from homology"/>
<accession>A0A0P6YLE6</accession>
<gene>
    <name evidence="3" type="ORF">ADN01_02230</name>
</gene>